<protein>
    <recommendedName>
        <fullName evidence="1">HAT C-terminal dimerisation domain-containing protein</fullName>
    </recommendedName>
</protein>
<dbReference type="AlphaFoldDB" id="A0A444UNA6"/>
<evidence type="ECO:0000259" key="1">
    <source>
        <dbReference type="Pfam" id="PF05699"/>
    </source>
</evidence>
<reference evidence="2 3" key="1">
    <citation type="submission" date="2019-01" db="EMBL/GenBank/DDBJ databases">
        <title>Draft Genome and Complete Hox-Cluster Characterization of the Sterlet Sturgeon (Acipenser ruthenus).</title>
        <authorList>
            <person name="Wei Q."/>
        </authorList>
    </citation>
    <scope>NUCLEOTIDE SEQUENCE [LARGE SCALE GENOMIC DNA]</scope>
    <source>
        <strain evidence="2">WHYD16114868_AA</strain>
        <tissue evidence="2">Blood</tissue>
    </source>
</reference>
<gene>
    <name evidence="2" type="ORF">EOD39_3433</name>
</gene>
<comment type="caution">
    <text evidence="2">The sequence shown here is derived from an EMBL/GenBank/DDBJ whole genome shotgun (WGS) entry which is preliminary data.</text>
</comment>
<organism evidence="2 3">
    <name type="scientific">Acipenser ruthenus</name>
    <name type="common">Sterlet sturgeon</name>
    <dbReference type="NCBI Taxonomy" id="7906"/>
    <lineage>
        <taxon>Eukaryota</taxon>
        <taxon>Metazoa</taxon>
        <taxon>Chordata</taxon>
        <taxon>Craniata</taxon>
        <taxon>Vertebrata</taxon>
        <taxon>Euteleostomi</taxon>
        <taxon>Actinopterygii</taxon>
        <taxon>Chondrostei</taxon>
        <taxon>Acipenseriformes</taxon>
        <taxon>Acipenseridae</taxon>
        <taxon>Acipenser</taxon>
    </lineage>
</organism>
<evidence type="ECO:0000313" key="3">
    <source>
        <dbReference type="Proteomes" id="UP000289886"/>
    </source>
</evidence>
<proteinExistence type="predicted"/>
<name>A0A444UNA6_ACIRT</name>
<evidence type="ECO:0000313" key="2">
    <source>
        <dbReference type="EMBL" id="RXM36614.1"/>
    </source>
</evidence>
<sequence>MAREITLLARLLPDDVKSLFQVVQYLVQKDLSRGFPNTQIGLQALLTISNTVASAEQSFSKLSLIKDYLWSGVKFSTKSAGIHMRSRYTIHL</sequence>
<dbReference type="EMBL" id="SCEB01214204">
    <property type="protein sequence ID" value="RXM36614.1"/>
    <property type="molecule type" value="Genomic_DNA"/>
</dbReference>
<dbReference type="InterPro" id="IPR008906">
    <property type="entry name" value="HATC_C_dom"/>
</dbReference>
<feature type="domain" description="HAT C-terminal dimerisation" evidence="1">
    <location>
        <begin position="12"/>
        <end position="68"/>
    </location>
</feature>
<dbReference type="GO" id="GO:0046983">
    <property type="term" value="F:protein dimerization activity"/>
    <property type="evidence" value="ECO:0007669"/>
    <property type="project" value="InterPro"/>
</dbReference>
<dbReference type="Pfam" id="PF05699">
    <property type="entry name" value="Dimer_Tnp_hAT"/>
    <property type="match status" value="1"/>
</dbReference>
<keyword evidence="3" id="KW-1185">Reference proteome</keyword>
<accession>A0A444UNA6</accession>
<dbReference type="Proteomes" id="UP000289886">
    <property type="component" value="Unassembled WGS sequence"/>
</dbReference>